<gene>
    <name evidence="1" type="ORF">RirG_108030</name>
</gene>
<comment type="caution">
    <text evidence="1">The sequence shown here is derived from an EMBL/GenBank/DDBJ whole genome shotgun (WGS) entry which is preliminary data.</text>
</comment>
<reference evidence="1 2" key="1">
    <citation type="submission" date="2014-02" db="EMBL/GenBank/DDBJ databases">
        <title>Single nucleus genome sequencing reveals high similarity among nuclei of an endomycorrhizal fungus.</title>
        <authorList>
            <person name="Lin K."/>
            <person name="Geurts R."/>
            <person name="Zhang Z."/>
            <person name="Limpens E."/>
            <person name="Saunders D.G."/>
            <person name="Mu D."/>
            <person name="Pang E."/>
            <person name="Cao H."/>
            <person name="Cha H."/>
            <person name="Lin T."/>
            <person name="Zhou Q."/>
            <person name="Shang Y."/>
            <person name="Li Y."/>
            <person name="Ivanov S."/>
            <person name="Sharma T."/>
            <person name="Velzen R.V."/>
            <person name="Ruijter N.D."/>
            <person name="Aanen D.K."/>
            <person name="Win J."/>
            <person name="Kamoun S."/>
            <person name="Bisseling T."/>
            <person name="Huang S."/>
        </authorList>
    </citation>
    <scope>NUCLEOTIDE SEQUENCE [LARGE SCALE GENOMIC DNA]</scope>
    <source>
        <strain evidence="2">DAOM197198w</strain>
    </source>
</reference>
<evidence type="ECO:0000313" key="2">
    <source>
        <dbReference type="Proteomes" id="UP000022910"/>
    </source>
</evidence>
<organism evidence="1 2">
    <name type="scientific">Rhizophagus irregularis (strain DAOM 197198w)</name>
    <name type="common">Glomus intraradices</name>
    <dbReference type="NCBI Taxonomy" id="1432141"/>
    <lineage>
        <taxon>Eukaryota</taxon>
        <taxon>Fungi</taxon>
        <taxon>Fungi incertae sedis</taxon>
        <taxon>Mucoromycota</taxon>
        <taxon>Glomeromycotina</taxon>
        <taxon>Glomeromycetes</taxon>
        <taxon>Glomerales</taxon>
        <taxon>Glomeraceae</taxon>
        <taxon>Rhizophagus</taxon>
    </lineage>
</organism>
<dbReference type="EMBL" id="JEMT01017406">
    <property type="protein sequence ID" value="EXX68109.1"/>
    <property type="molecule type" value="Genomic_DNA"/>
</dbReference>
<keyword evidence="2" id="KW-1185">Reference proteome</keyword>
<evidence type="ECO:0000313" key="1">
    <source>
        <dbReference type="EMBL" id="EXX68109.1"/>
    </source>
</evidence>
<proteinExistence type="predicted"/>
<dbReference type="AlphaFoldDB" id="A0A015KKP0"/>
<dbReference type="HOGENOM" id="CLU_2224623_0_0_1"/>
<accession>A0A015KKP0</accession>
<protein>
    <submittedName>
        <fullName evidence="1">Uncharacterized protein</fullName>
    </submittedName>
</protein>
<dbReference type="Proteomes" id="UP000022910">
    <property type="component" value="Unassembled WGS sequence"/>
</dbReference>
<dbReference type="OrthoDB" id="10278413at2759"/>
<name>A0A015KKP0_RHIIW</name>
<sequence length="106" mass="12035">MRKLLFPKSSNLKHMLVMCYLADLTRLMIGMSIILAKINVNFGQNDRHFKDTGAVISGRNQPNLAIKVPGKGVTALPFISRPMKIMINQQMKFNEYKLRRATTGKL</sequence>